<comment type="caution">
    <text evidence="11">The sequence shown here is derived from an EMBL/GenBank/DDBJ whole genome shotgun (WGS) entry which is preliminary data.</text>
</comment>
<gene>
    <name evidence="11" type="ORF">UR53_C0001G0022</name>
</gene>
<evidence type="ECO:0000313" key="11">
    <source>
        <dbReference type="EMBL" id="KKP59522.1"/>
    </source>
</evidence>
<dbReference type="SUPFAM" id="SSF48019">
    <property type="entry name" value="post-AAA+ oligomerization domain-like"/>
    <property type="match status" value="1"/>
</dbReference>
<dbReference type="Gene3D" id="1.20.272.10">
    <property type="match status" value="1"/>
</dbReference>
<protein>
    <recommendedName>
        <fullName evidence="2">DNA polymerase III subunit delta</fullName>
        <ecNumber evidence="1">2.7.7.7</ecNumber>
    </recommendedName>
</protein>
<keyword evidence="3" id="KW-0808">Transferase</keyword>
<dbReference type="Gene3D" id="3.40.50.300">
    <property type="entry name" value="P-loop containing nucleotide triphosphate hydrolases"/>
    <property type="match status" value="1"/>
</dbReference>
<dbReference type="InterPro" id="IPR008921">
    <property type="entry name" value="DNA_pol3_clamp-load_cplx_C"/>
</dbReference>
<dbReference type="EMBL" id="LBPO01000001">
    <property type="protein sequence ID" value="KKP59522.1"/>
    <property type="molecule type" value="Genomic_DNA"/>
</dbReference>
<evidence type="ECO:0000256" key="1">
    <source>
        <dbReference type="ARBA" id="ARBA00012417"/>
    </source>
</evidence>
<evidence type="ECO:0000256" key="2">
    <source>
        <dbReference type="ARBA" id="ARBA00017703"/>
    </source>
</evidence>
<keyword evidence="5" id="KW-0235">DNA replication</keyword>
<dbReference type="NCBIfam" id="TIGR01128">
    <property type="entry name" value="holA"/>
    <property type="match status" value="1"/>
</dbReference>
<dbReference type="Proteomes" id="UP000034927">
    <property type="component" value="Unassembled WGS sequence"/>
</dbReference>
<comment type="similarity">
    <text evidence="7">Belongs to the DNA polymerase HolA subunit family.</text>
</comment>
<evidence type="ECO:0000259" key="10">
    <source>
        <dbReference type="Pfam" id="PF21694"/>
    </source>
</evidence>
<evidence type="ECO:0000256" key="7">
    <source>
        <dbReference type="ARBA" id="ARBA00034754"/>
    </source>
</evidence>
<dbReference type="InterPro" id="IPR010372">
    <property type="entry name" value="DNA_pol3_delta_N"/>
</dbReference>
<dbReference type="InterPro" id="IPR027417">
    <property type="entry name" value="P-loop_NTPase"/>
</dbReference>
<evidence type="ECO:0000256" key="8">
    <source>
        <dbReference type="ARBA" id="ARBA00049244"/>
    </source>
</evidence>
<dbReference type="GO" id="GO:0006261">
    <property type="term" value="P:DNA-templated DNA replication"/>
    <property type="evidence" value="ECO:0007669"/>
    <property type="project" value="TreeGrafter"/>
</dbReference>
<dbReference type="InterPro" id="IPR048466">
    <property type="entry name" value="DNA_pol3_delta-like_C"/>
</dbReference>
<keyword evidence="4" id="KW-0548">Nucleotidyltransferase</keyword>
<proteinExistence type="inferred from homology"/>
<dbReference type="GO" id="GO:0009360">
    <property type="term" value="C:DNA polymerase III complex"/>
    <property type="evidence" value="ECO:0007669"/>
    <property type="project" value="InterPro"/>
</dbReference>
<accession>A0A0G0DWK9</accession>
<evidence type="ECO:0000256" key="6">
    <source>
        <dbReference type="ARBA" id="ARBA00022932"/>
    </source>
</evidence>
<dbReference type="PANTHER" id="PTHR34388">
    <property type="entry name" value="DNA POLYMERASE III SUBUNIT DELTA"/>
    <property type="match status" value="1"/>
</dbReference>
<evidence type="ECO:0000256" key="4">
    <source>
        <dbReference type="ARBA" id="ARBA00022695"/>
    </source>
</evidence>
<dbReference type="SUPFAM" id="SSF52540">
    <property type="entry name" value="P-loop containing nucleoside triphosphate hydrolases"/>
    <property type="match status" value="1"/>
</dbReference>
<dbReference type="GO" id="GO:0003677">
    <property type="term" value="F:DNA binding"/>
    <property type="evidence" value="ECO:0007669"/>
    <property type="project" value="InterPro"/>
</dbReference>
<dbReference type="PANTHER" id="PTHR34388:SF1">
    <property type="entry name" value="DNA POLYMERASE III SUBUNIT DELTA"/>
    <property type="match status" value="1"/>
</dbReference>
<dbReference type="Pfam" id="PF06144">
    <property type="entry name" value="DNA_pol3_delta"/>
    <property type="match status" value="1"/>
</dbReference>
<evidence type="ECO:0000313" key="12">
    <source>
        <dbReference type="Proteomes" id="UP000034927"/>
    </source>
</evidence>
<evidence type="ECO:0000259" key="9">
    <source>
        <dbReference type="Pfam" id="PF06144"/>
    </source>
</evidence>
<name>A0A0G0DWK9_9BACT</name>
<evidence type="ECO:0000256" key="3">
    <source>
        <dbReference type="ARBA" id="ARBA00022679"/>
    </source>
</evidence>
<dbReference type="AlphaFoldDB" id="A0A0G0DWK9"/>
<feature type="domain" description="DNA polymerase III delta subunit-like C-terminal" evidence="10">
    <location>
        <begin position="199"/>
        <end position="317"/>
    </location>
</feature>
<sequence length="320" mass="36684">MIIYIYGEDTFRSRQYLREQVAKFKQARDPQGYNVVFLDSAKAETGKVLGELVNVPFLAEKRMIVLENILTNNDKELLGEIITRVEKNNIPESNVVIFWQGKGKSKVKEAAELEKLLQKEKYAREFAALTPSQLSKWVADEIKTKGGVASSAALQFLVANTKGDIWYLNSLIEQLVSYAQDREIQLADVQLFLEEKIDDNVFNMVEAIVNGNRKQAFKLLNEQRRLGEDDFKLFGLIVWQFRILLALRALFDVEDNMTSDAMAKKLKLHPFVVKKNLALVKRYTLARLKDLYDQLLQIDIKTKTGQGDQSMLLDLFVGRV</sequence>
<dbReference type="GO" id="GO:0003887">
    <property type="term" value="F:DNA-directed DNA polymerase activity"/>
    <property type="evidence" value="ECO:0007669"/>
    <property type="project" value="UniProtKB-KW"/>
</dbReference>
<feature type="domain" description="DNA polymerase III delta N-terminal" evidence="9">
    <location>
        <begin position="5"/>
        <end position="120"/>
    </location>
</feature>
<keyword evidence="6" id="KW-0239">DNA-directed DNA polymerase</keyword>
<dbReference type="InterPro" id="IPR005790">
    <property type="entry name" value="DNA_polIII_delta"/>
</dbReference>
<dbReference type="Pfam" id="PF21694">
    <property type="entry name" value="DNA_pol3_delta_C"/>
    <property type="match status" value="1"/>
</dbReference>
<evidence type="ECO:0000256" key="5">
    <source>
        <dbReference type="ARBA" id="ARBA00022705"/>
    </source>
</evidence>
<dbReference type="Gene3D" id="1.10.8.60">
    <property type="match status" value="1"/>
</dbReference>
<dbReference type="EC" id="2.7.7.7" evidence="1"/>
<organism evidence="11 12">
    <name type="scientific">Candidatus Magasanikbacteria bacterium GW2011_GWC2_34_16</name>
    <dbReference type="NCBI Taxonomy" id="1619045"/>
    <lineage>
        <taxon>Bacteria</taxon>
        <taxon>Candidatus Magasanikiibacteriota</taxon>
    </lineage>
</organism>
<comment type="catalytic activity">
    <reaction evidence="8">
        <text>DNA(n) + a 2'-deoxyribonucleoside 5'-triphosphate = DNA(n+1) + diphosphate</text>
        <dbReference type="Rhea" id="RHEA:22508"/>
        <dbReference type="Rhea" id="RHEA-COMP:17339"/>
        <dbReference type="Rhea" id="RHEA-COMP:17340"/>
        <dbReference type="ChEBI" id="CHEBI:33019"/>
        <dbReference type="ChEBI" id="CHEBI:61560"/>
        <dbReference type="ChEBI" id="CHEBI:173112"/>
        <dbReference type="EC" id="2.7.7.7"/>
    </reaction>
</comment>
<reference evidence="11 12" key="1">
    <citation type="journal article" date="2015" name="Nature">
        <title>rRNA introns, odd ribosomes, and small enigmatic genomes across a large radiation of phyla.</title>
        <authorList>
            <person name="Brown C.T."/>
            <person name="Hug L.A."/>
            <person name="Thomas B.C."/>
            <person name="Sharon I."/>
            <person name="Castelle C.J."/>
            <person name="Singh A."/>
            <person name="Wilkins M.J."/>
            <person name="Williams K.H."/>
            <person name="Banfield J.F."/>
        </authorList>
    </citation>
    <scope>NUCLEOTIDE SEQUENCE [LARGE SCALE GENOMIC DNA]</scope>
</reference>